<dbReference type="OrthoDB" id="2431447at2759"/>
<keyword evidence="2" id="KW-1185">Reference proteome</keyword>
<dbReference type="InterPro" id="IPR036397">
    <property type="entry name" value="RNaseH_sf"/>
</dbReference>
<name>A0A4S8LCM8_DENBC</name>
<feature type="non-terminal residue" evidence="1">
    <location>
        <position position="1"/>
    </location>
</feature>
<accession>A0A4S8LCM8</accession>
<dbReference type="Proteomes" id="UP000297245">
    <property type="component" value="Unassembled WGS sequence"/>
</dbReference>
<evidence type="ECO:0000313" key="1">
    <source>
        <dbReference type="EMBL" id="THU86614.1"/>
    </source>
</evidence>
<evidence type="ECO:0008006" key="3">
    <source>
        <dbReference type="Google" id="ProtNLM"/>
    </source>
</evidence>
<dbReference type="Gene3D" id="3.30.420.10">
    <property type="entry name" value="Ribonuclease H-like superfamily/Ribonuclease H"/>
    <property type="match status" value="1"/>
</dbReference>
<evidence type="ECO:0000313" key="2">
    <source>
        <dbReference type="Proteomes" id="UP000297245"/>
    </source>
</evidence>
<protein>
    <recommendedName>
        <fullName evidence="3">Tc1-like transposase DDE domain-containing protein</fullName>
    </recommendedName>
</protein>
<dbReference type="EMBL" id="ML179489">
    <property type="protein sequence ID" value="THU86614.1"/>
    <property type="molecule type" value="Genomic_DNA"/>
</dbReference>
<proteinExistence type="predicted"/>
<gene>
    <name evidence="1" type="ORF">K435DRAFT_559295</name>
</gene>
<dbReference type="GO" id="GO:0003676">
    <property type="term" value="F:nucleic acid binding"/>
    <property type="evidence" value="ECO:0007669"/>
    <property type="project" value="InterPro"/>
</dbReference>
<dbReference type="AlphaFoldDB" id="A0A4S8LCM8"/>
<reference evidence="1 2" key="1">
    <citation type="journal article" date="2019" name="Nat. Ecol. Evol.">
        <title>Megaphylogeny resolves global patterns of mushroom evolution.</title>
        <authorList>
            <person name="Varga T."/>
            <person name="Krizsan K."/>
            <person name="Foldi C."/>
            <person name="Dima B."/>
            <person name="Sanchez-Garcia M."/>
            <person name="Sanchez-Ramirez S."/>
            <person name="Szollosi G.J."/>
            <person name="Szarkandi J.G."/>
            <person name="Papp V."/>
            <person name="Albert L."/>
            <person name="Andreopoulos W."/>
            <person name="Angelini C."/>
            <person name="Antonin V."/>
            <person name="Barry K.W."/>
            <person name="Bougher N.L."/>
            <person name="Buchanan P."/>
            <person name="Buyck B."/>
            <person name="Bense V."/>
            <person name="Catcheside P."/>
            <person name="Chovatia M."/>
            <person name="Cooper J."/>
            <person name="Damon W."/>
            <person name="Desjardin D."/>
            <person name="Finy P."/>
            <person name="Geml J."/>
            <person name="Haridas S."/>
            <person name="Hughes K."/>
            <person name="Justo A."/>
            <person name="Karasinski D."/>
            <person name="Kautmanova I."/>
            <person name="Kiss B."/>
            <person name="Kocsube S."/>
            <person name="Kotiranta H."/>
            <person name="LaButti K.M."/>
            <person name="Lechner B.E."/>
            <person name="Liimatainen K."/>
            <person name="Lipzen A."/>
            <person name="Lukacs Z."/>
            <person name="Mihaltcheva S."/>
            <person name="Morgado L.N."/>
            <person name="Niskanen T."/>
            <person name="Noordeloos M.E."/>
            <person name="Ohm R.A."/>
            <person name="Ortiz-Santana B."/>
            <person name="Ovrebo C."/>
            <person name="Racz N."/>
            <person name="Riley R."/>
            <person name="Savchenko A."/>
            <person name="Shiryaev A."/>
            <person name="Soop K."/>
            <person name="Spirin V."/>
            <person name="Szebenyi C."/>
            <person name="Tomsovsky M."/>
            <person name="Tulloss R.E."/>
            <person name="Uehling J."/>
            <person name="Grigoriev I.V."/>
            <person name="Vagvolgyi C."/>
            <person name="Papp T."/>
            <person name="Martin F.M."/>
            <person name="Miettinen O."/>
            <person name="Hibbett D.S."/>
            <person name="Nagy L.G."/>
        </authorList>
    </citation>
    <scope>NUCLEOTIDE SEQUENCE [LARGE SCALE GENOMIC DNA]</scope>
    <source>
        <strain evidence="1 2">CBS 962.96</strain>
    </source>
</reference>
<feature type="non-terminal residue" evidence="1">
    <location>
        <position position="136"/>
    </location>
</feature>
<sequence length="136" mass="15136">KKKRVAWARGVKGFNCSKVIWSDECYVYCDDSHSQVFVTCHPDEVFEDDCLVPAFKQSNTCVMVWACVMKGMKGPLVVLEYSGGKGGGMNADHYQEQVLSGALAEFYKGMESERGGIKFQRDGAPSHKAKGTQKWL</sequence>
<organism evidence="1 2">
    <name type="scientific">Dendrothele bispora (strain CBS 962.96)</name>
    <dbReference type="NCBI Taxonomy" id="1314807"/>
    <lineage>
        <taxon>Eukaryota</taxon>
        <taxon>Fungi</taxon>
        <taxon>Dikarya</taxon>
        <taxon>Basidiomycota</taxon>
        <taxon>Agaricomycotina</taxon>
        <taxon>Agaricomycetes</taxon>
        <taxon>Agaricomycetidae</taxon>
        <taxon>Agaricales</taxon>
        <taxon>Agaricales incertae sedis</taxon>
        <taxon>Dendrothele</taxon>
    </lineage>
</organism>